<dbReference type="EMBL" id="JADYXP020000005">
    <property type="protein sequence ID" value="KAL0123882.1"/>
    <property type="molecule type" value="Genomic_DNA"/>
</dbReference>
<evidence type="ECO:0000313" key="2">
    <source>
        <dbReference type="Proteomes" id="UP001430953"/>
    </source>
</evidence>
<dbReference type="AlphaFoldDB" id="A0AAW2GC39"/>
<name>A0AAW2GC39_9HYME</name>
<evidence type="ECO:0000313" key="1">
    <source>
        <dbReference type="EMBL" id="KAL0123882.1"/>
    </source>
</evidence>
<dbReference type="Proteomes" id="UP001430953">
    <property type="component" value="Unassembled WGS sequence"/>
</dbReference>
<gene>
    <name evidence="1" type="ORF">PUN28_006015</name>
</gene>
<accession>A0AAW2GC39</accession>
<keyword evidence="2" id="KW-1185">Reference proteome</keyword>
<reference evidence="1 2" key="1">
    <citation type="submission" date="2023-03" db="EMBL/GenBank/DDBJ databases">
        <title>High recombination rates correlate with genetic variation in Cardiocondyla obscurior ants.</title>
        <authorList>
            <person name="Errbii M."/>
        </authorList>
    </citation>
    <scope>NUCLEOTIDE SEQUENCE [LARGE SCALE GENOMIC DNA]</scope>
    <source>
        <strain evidence="1">Alpha-2009</strain>
        <tissue evidence="1">Whole body</tissue>
    </source>
</reference>
<proteinExistence type="predicted"/>
<organism evidence="1 2">
    <name type="scientific">Cardiocondyla obscurior</name>
    <dbReference type="NCBI Taxonomy" id="286306"/>
    <lineage>
        <taxon>Eukaryota</taxon>
        <taxon>Metazoa</taxon>
        <taxon>Ecdysozoa</taxon>
        <taxon>Arthropoda</taxon>
        <taxon>Hexapoda</taxon>
        <taxon>Insecta</taxon>
        <taxon>Pterygota</taxon>
        <taxon>Neoptera</taxon>
        <taxon>Endopterygota</taxon>
        <taxon>Hymenoptera</taxon>
        <taxon>Apocrita</taxon>
        <taxon>Aculeata</taxon>
        <taxon>Formicoidea</taxon>
        <taxon>Formicidae</taxon>
        <taxon>Myrmicinae</taxon>
        <taxon>Cardiocondyla</taxon>
    </lineage>
</organism>
<comment type="caution">
    <text evidence="1">The sequence shown here is derived from an EMBL/GenBank/DDBJ whole genome shotgun (WGS) entry which is preliminary data.</text>
</comment>
<sequence>MKARGITLESVWTPGSWPSPPSSIRDAPRRDIWIPAMGYNASVVHLPRERERFRMSGSRDVPDTEMPFRERVGLAEETKVLQPRYLQWSPRLRDTPEPLSNVNWHRESRYNINNYVNVEKGDIKSLSRSSRDIKCLESGKRDFFRVFHTKYRPINRSIFALGSLEAHRFSASRRYVVIESRSYQSASQPRFQQKGKRKAAYSDCVSLNKRGIHSEWASLSRGSREYRTPSRSPASRKSFYVRAHLRTFTRSIDVNEKY</sequence>
<protein>
    <submittedName>
        <fullName evidence="1">Uncharacterized protein</fullName>
    </submittedName>
</protein>